<dbReference type="SUPFAM" id="SSF47802">
    <property type="entry name" value="DNA polymerase beta, N-terminal domain-like"/>
    <property type="match status" value="1"/>
</dbReference>
<evidence type="ECO:0000256" key="1">
    <source>
        <dbReference type="ARBA" id="ARBA00001946"/>
    </source>
</evidence>
<evidence type="ECO:0000259" key="18">
    <source>
        <dbReference type="SMART" id="SM00891"/>
    </source>
</evidence>
<dbReference type="Pfam" id="PF21136">
    <property type="entry name" value="WHD_MUS81"/>
    <property type="match status" value="1"/>
</dbReference>
<evidence type="ECO:0000256" key="12">
    <source>
        <dbReference type="ARBA" id="ARBA00023204"/>
    </source>
</evidence>
<dbReference type="CDD" id="cd20074">
    <property type="entry name" value="XPF_nuclease_Mus81"/>
    <property type="match status" value="1"/>
</dbReference>
<dbReference type="InterPro" id="IPR036388">
    <property type="entry name" value="WH-like_DNA-bd_sf"/>
</dbReference>
<comment type="function">
    <text evidence="15 16">Interacts with EME1 to form a DNA structure-specific endonuclease with substrate preference for branched DNA structures with a 5'-end at the branch nick. Typical substrates include 3'-flap structures, D-loops, replication forks and nicked Holliday junctions. May be required in mitosis for the processing of stalled or collapsed replication fork intermediates. May be required in meiosis for the repair of meiosis-specific double strand breaks subsequent to single-end invasion (SEI).</text>
</comment>
<dbReference type="EMBL" id="LXPE01000006">
    <property type="protein sequence ID" value="OBA27789.1"/>
    <property type="molecule type" value="Genomic_DNA"/>
</dbReference>
<dbReference type="Proteomes" id="UP000092321">
    <property type="component" value="Unassembled WGS sequence"/>
</dbReference>
<dbReference type="GO" id="GO:0008821">
    <property type="term" value="F:crossover junction DNA endonuclease activity"/>
    <property type="evidence" value="ECO:0007669"/>
    <property type="project" value="UniProtKB-UniRule"/>
</dbReference>
<feature type="domain" description="ERCC4" evidence="18">
    <location>
        <begin position="417"/>
        <end position="514"/>
    </location>
</feature>
<name>A0A1B7TGB9_9ASCO</name>
<feature type="region of interest" description="Disordered" evidence="17">
    <location>
        <begin position="284"/>
        <end position="317"/>
    </location>
</feature>
<dbReference type="AlphaFoldDB" id="A0A1B7TGB9"/>
<dbReference type="InterPro" id="IPR006166">
    <property type="entry name" value="ERCC4_domain"/>
</dbReference>
<comment type="similarity">
    <text evidence="3 16">Belongs to the XPF family.</text>
</comment>
<dbReference type="InterPro" id="IPR042530">
    <property type="entry name" value="EME1/EME2_C"/>
</dbReference>
<evidence type="ECO:0000313" key="19">
    <source>
        <dbReference type="EMBL" id="OBA27789.1"/>
    </source>
</evidence>
<dbReference type="Gene3D" id="3.40.50.10130">
    <property type="match status" value="1"/>
</dbReference>
<dbReference type="GO" id="GO:0048476">
    <property type="term" value="C:Holliday junction resolvase complex"/>
    <property type="evidence" value="ECO:0007669"/>
    <property type="project" value="UniProtKB-UniRule"/>
</dbReference>
<keyword evidence="12 16" id="KW-0234">DNA repair</keyword>
<feature type="region of interest" description="Disordered" evidence="17">
    <location>
        <begin position="95"/>
        <end position="136"/>
    </location>
</feature>
<keyword evidence="20" id="KW-1185">Reference proteome</keyword>
<evidence type="ECO:0000256" key="16">
    <source>
        <dbReference type="RuleBase" id="RU369042"/>
    </source>
</evidence>
<keyword evidence="10 16" id="KW-0460">Magnesium</keyword>
<evidence type="ECO:0000256" key="15">
    <source>
        <dbReference type="ARBA" id="ARBA00058015"/>
    </source>
</evidence>
<dbReference type="GO" id="GO:0003677">
    <property type="term" value="F:DNA binding"/>
    <property type="evidence" value="ECO:0007669"/>
    <property type="project" value="UniProtKB-UniRule"/>
</dbReference>
<evidence type="ECO:0000256" key="8">
    <source>
        <dbReference type="ARBA" id="ARBA00022763"/>
    </source>
</evidence>
<keyword evidence="13 16" id="KW-0539">Nucleus</keyword>
<dbReference type="GO" id="GO:0000727">
    <property type="term" value="P:double-strand break repair via break-induced replication"/>
    <property type="evidence" value="ECO:0007669"/>
    <property type="project" value="UniProtKB-UniRule"/>
</dbReference>
<evidence type="ECO:0000256" key="5">
    <source>
        <dbReference type="ARBA" id="ARBA00022722"/>
    </source>
</evidence>
<dbReference type="Gene3D" id="1.10.10.10">
    <property type="entry name" value="Winged helix-like DNA-binding domain superfamily/Winged helix DNA-binding domain"/>
    <property type="match status" value="1"/>
</dbReference>
<evidence type="ECO:0000256" key="11">
    <source>
        <dbReference type="ARBA" id="ARBA00023172"/>
    </source>
</evidence>
<dbReference type="InterPro" id="IPR033309">
    <property type="entry name" value="Mus81"/>
</dbReference>
<organism evidence="19 20">
    <name type="scientific">Hanseniaspora valbyensis NRRL Y-1626</name>
    <dbReference type="NCBI Taxonomy" id="766949"/>
    <lineage>
        <taxon>Eukaryota</taxon>
        <taxon>Fungi</taxon>
        <taxon>Dikarya</taxon>
        <taxon>Ascomycota</taxon>
        <taxon>Saccharomycotina</taxon>
        <taxon>Saccharomycetes</taxon>
        <taxon>Saccharomycodales</taxon>
        <taxon>Saccharomycodaceae</taxon>
        <taxon>Hanseniaspora</taxon>
    </lineage>
</organism>
<comment type="subcellular location">
    <subcellularLocation>
        <location evidence="2 16">Nucleus</location>
    </subcellularLocation>
</comment>
<dbReference type="EC" id="3.1.22.-" evidence="16"/>
<keyword evidence="11 16" id="KW-0233">DNA recombination</keyword>
<proteinExistence type="inferred from homology"/>
<protein>
    <recommendedName>
        <fullName evidence="4 16">Crossover junction endonuclease MUS81</fullName>
        <ecNumber evidence="16">3.1.22.-</ecNumber>
    </recommendedName>
</protein>
<keyword evidence="14" id="KW-0469">Meiosis</keyword>
<dbReference type="SUPFAM" id="SSF52980">
    <property type="entry name" value="Restriction endonuclease-like"/>
    <property type="match status" value="1"/>
</dbReference>
<evidence type="ECO:0000256" key="10">
    <source>
        <dbReference type="ARBA" id="ARBA00022842"/>
    </source>
</evidence>
<keyword evidence="6 16" id="KW-0479">Metal-binding</keyword>
<evidence type="ECO:0000256" key="6">
    <source>
        <dbReference type="ARBA" id="ARBA00022723"/>
    </source>
</evidence>
<evidence type="ECO:0000256" key="3">
    <source>
        <dbReference type="ARBA" id="ARBA00010015"/>
    </source>
</evidence>
<dbReference type="OrthoDB" id="5963188at2759"/>
<dbReference type="InterPro" id="IPR047417">
    <property type="entry name" value="WHD_MUS81"/>
</dbReference>
<dbReference type="GO" id="GO:0048257">
    <property type="term" value="F:3'-flap endonuclease activity"/>
    <property type="evidence" value="ECO:0007669"/>
    <property type="project" value="TreeGrafter"/>
</dbReference>
<sequence length="713" mass="83291">MPRNIDTQNLKNEFLITLNELQNKIKKNSHNFEMRTMVYRRAIYALKSDKEITIESLYDLANVKGIGQSIMNALIKYYSDKNLLFIVENGKMNNNSLKKNNKRKNTDIDEEDDSETDINSESSSDASSKPKKKRKITNKRPYIPKVRSGAYAILLSILENFFILQNSMIKEEIIEFGGLYCDSSFQTNASTNDYFSAWSSMKTLINKGFVEEVNGKRRPQRYGLSTDGIILAATLKKIHSLDFDRVNMENEYNWRKQWNKYYKRKMEDEHLEVNEELIFEYNGSEESSRIDNNNNNSMSNNSSFSRRSEKSKNNFPQSEYKKMSLNELLVTEKPETNKNFNISNANNSIDKSFNQSVLVYDEKTGRELNRLYNEQVEDISNINGNTSSTSTNLPSSIKGSFGKIPYETWNYKSYEVVLLIDTREIRSIQDRDFFTSELTKKGVKVETRQLSLGDFIWIARHLDTKKEVFLNCIIERKRIDDLCSSIKDNRFYEQKQRLNKTGYKWCFYIVEESLLNNRLLNMMEAIKTSFFEVTLEAGYLLQRTKGSSETVTFLMILNQLLTQRLISNKKSILVIKANEFENQLEFKEKLLFFRKEFEKPVKQENKKSSSVLYECCHQFLNFQAVMGKSTFITANQLYTNALLSIKGCSLEKASTIKSRYPTFQQLLDAYNSCEDKKESEMLLFDNFDLYPTHKKIGKSLSEKFHEAFGKKRF</sequence>
<keyword evidence="8 16" id="KW-0227">DNA damage</keyword>
<evidence type="ECO:0000256" key="4">
    <source>
        <dbReference type="ARBA" id="ARBA00017114"/>
    </source>
</evidence>
<keyword evidence="7 16" id="KW-0255">Endonuclease</keyword>
<evidence type="ECO:0000256" key="2">
    <source>
        <dbReference type="ARBA" id="ARBA00004123"/>
    </source>
</evidence>
<feature type="compositionally biased region" description="Acidic residues" evidence="17">
    <location>
        <begin position="108"/>
        <end position="118"/>
    </location>
</feature>
<dbReference type="SMART" id="SM00891">
    <property type="entry name" value="ERCC4"/>
    <property type="match status" value="1"/>
</dbReference>
<dbReference type="GO" id="GO:0006308">
    <property type="term" value="P:DNA catabolic process"/>
    <property type="evidence" value="ECO:0007669"/>
    <property type="project" value="UniProtKB-UniRule"/>
</dbReference>
<evidence type="ECO:0000256" key="13">
    <source>
        <dbReference type="ARBA" id="ARBA00023242"/>
    </source>
</evidence>
<dbReference type="Gene3D" id="1.10.150.110">
    <property type="entry name" value="DNA polymerase beta, N-terminal domain-like"/>
    <property type="match status" value="1"/>
</dbReference>
<evidence type="ECO:0000256" key="14">
    <source>
        <dbReference type="ARBA" id="ARBA00023254"/>
    </source>
</evidence>
<feature type="compositionally biased region" description="Low complexity" evidence="17">
    <location>
        <begin position="290"/>
        <end position="305"/>
    </location>
</feature>
<dbReference type="GO" id="GO:0005634">
    <property type="term" value="C:nucleus"/>
    <property type="evidence" value="ECO:0007669"/>
    <property type="project" value="UniProtKB-SubCell"/>
</dbReference>
<dbReference type="GO" id="GO:0031573">
    <property type="term" value="P:mitotic intra-S DNA damage checkpoint signaling"/>
    <property type="evidence" value="ECO:0007669"/>
    <property type="project" value="TreeGrafter"/>
</dbReference>
<comment type="cofactor">
    <cofactor evidence="1 16">
        <name>Mg(2+)</name>
        <dbReference type="ChEBI" id="CHEBI:18420"/>
    </cofactor>
</comment>
<evidence type="ECO:0000256" key="17">
    <source>
        <dbReference type="SAM" id="MobiDB-lite"/>
    </source>
</evidence>
<keyword evidence="5 16" id="KW-0540">Nuclease</keyword>
<dbReference type="Gene3D" id="1.10.150.670">
    <property type="entry name" value="Crossover junction endonuclease EME1, DNA-binding domain"/>
    <property type="match status" value="1"/>
</dbReference>
<evidence type="ECO:0000256" key="7">
    <source>
        <dbReference type="ARBA" id="ARBA00022759"/>
    </source>
</evidence>
<dbReference type="FunFam" id="3.40.50.10130:FF:000005">
    <property type="entry name" value="crossover junction endonuclease MUS81 isoform X1"/>
    <property type="match status" value="1"/>
</dbReference>
<dbReference type="GO" id="GO:0046872">
    <property type="term" value="F:metal ion binding"/>
    <property type="evidence" value="ECO:0007669"/>
    <property type="project" value="UniProtKB-UniRule"/>
</dbReference>
<reference evidence="20" key="1">
    <citation type="journal article" date="2016" name="Proc. Natl. Acad. Sci. U.S.A.">
        <title>Comparative genomics of biotechnologically important yeasts.</title>
        <authorList>
            <person name="Riley R."/>
            <person name="Haridas S."/>
            <person name="Wolfe K.H."/>
            <person name="Lopes M.R."/>
            <person name="Hittinger C.T."/>
            <person name="Goeker M."/>
            <person name="Salamov A.A."/>
            <person name="Wisecaver J.H."/>
            <person name="Long T.M."/>
            <person name="Calvey C.H."/>
            <person name="Aerts A.L."/>
            <person name="Barry K.W."/>
            <person name="Choi C."/>
            <person name="Clum A."/>
            <person name="Coughlan A.Y."/>
            <person name="Deshpande S."/>
            <person name="Douglass A.P."/>
            <person name="Hanson S.J."/>
            <person name="Klenk H.-P."/>
            <person name="LaButti K.M."/>
            <person name="Lapidus A."/>
            <person name="Lindquist E.A."/>
            <person name="Lipzen A.M."/>
            <person name="Meier-Kolthoff J.P."/>
            <person name="Ohm R.A."/>
            <person name="Otillar R.P."/>
            <person name="Pangilinan J.L."/>
            <person name="Peng Y."/>
            <person name="Rokas A."/>
            <person name="Rosa C.A."/>
            <person name="Scheuner C."/>
            <person name="Sibirny A.A."/>
            <person name="Slot J.C."/>
            <person name="Stielow J.B."/>
            <person name="Sun H."/>
            <person name="Kurtzman C.P."/>
            <person name="Blackwell M."/>
            <person name="Grigoriev I.V."/>
            <person name="Jeffries T.W."/>
        </authorList>
    </citation>
    <scope>NUCLEOTIDE SEQUENCE [LARGE SCALE GENOMIC DNA]</scope>
    <source>
        <strain evidence="20">NRRL Y-1626</strain>
    </source>
</reference>
<dbReference type="Pfam" id="PF02732">
    <property type="entry name" value="ERCC4"/>
    <property type="match status" value="1"/>
</dbReference>
<dbReference type="PANTHER" id="PTHR13451:SF0">
    <property type="entry name" value="CROSSOVER JUNCTION ENDONUCLEASE MUS81"/>
    <property type="match status" value="1"/>
</dbReference>
<gene>
    <name evidence="19" type="ORF">HANVADRAFT_51911</name>
</gene>
<dbReference type="InterPro" id="IPR027421">
    <property type="entry name" value="DNA_pol_lamdba_lyase_dom_sf"/>
</dbReference>
<comment type="subunit">
    <text evidence="16">Interacts with EME1.</text>
</comment>
<dbReference type="PANTHER" id="PTHR13451">
    <property type="entry name" value="CLASS II CROSSOVER JUNCTION ENDONUCLEASE MUS81"/>
    <property type="match status" value="1"/>
</dbReference>
<evidence type="ECO:0000313" key="20">
    <source>
        <dbReference type="Proteomes" id="UP000092321"/>
    </source>
</evidence>
<dbReference type="InterPro" id="IPR047416">
    <property type="entry name" value="XPF_nuclease_Mus81"/>
</dbReference>
<accession>A0A1B7TGB9</accession>
<keyword evidence="9 16" id="KW-0378">Hydrolase</keyword>
<comment type="caution">
    <text evidence="19">The sequence shown here is derived from an EMBL/GenBank/DDBJ whole genome shotgun (WGS) entry which is preliminary data.</text>
</comment>
<evidence type="ECO:0000256" key="9">
    <source>
        <dbReference type="ARBA" id="ARBA00022801"/>
    </source>
</evidence>
<dbReference type="CDD" id="cd21036">
    <property type="entry name" value="WH_MUS81"/>
    <property type="match status" value="1"/>
</dbReference>
<dbReference type="Pfam" id="PF21292">
    <property type="entry name" value="EME1-MUS81_C"/>
    <property type="match status" value="1"/>
</dbReference>
<dbReference type="GO" id="GO:0000712">
    <property type="term" value="P:resolution of meiotic recombination intermediates"/>
    <property type="evidence" value="ECO:0007669"/>
    <property type="project" value="TreeGrafter"/>
</dbReference>
<dbReference type="InterPro" id="IPR011335">
    <property type="entry name" value="Restrct_endonuc-II-like"/>
</dbReference>